<dbReference type="EnsemblPlants" id="AES98175">
    <property type="protein sequence ID" value="AES98175"/>
    <property type="gene ID" value="MTR_5g065250"/>
</dbReference>
<evidence type="ECO:0000313" key="6">
    <source>
        <dbReference type="Proteomes" id="UP000002051"/>
    </source>
</evidence>
<evidence type="ECO:0000256" key="2">
    <source>
        <dbReference type="SAM" id="MobiDB-lite"/>
    </source>
</evidence>
<dbReference type="Pfam" id="PF00076">
    <property type="entry name" value="RRM_1"/>
    <property type="match status" value="1"/>
</dbReference>
<dbReference type="GO" id="GO:0000381">
    <property type="term" value="P:regulation of alternative mRNA splicing, via spliceosome"/>
    <property type="evidence" value="ECO:0000318"/>
    <property type="project" value="GO_Central"/>
</dbReference>
<reference evidence="5" key="3">
    <citation type="submission" date="2015-04" db="UniProtKB">
        <authorList>
            <consortium name="EnsemblPlants"/>
        </authorList>
    </citation>
    <scope>IDENTIFICATION</scope>
    <source>
        <strain evidence="5">cv. Jemalong A17</strain>
    </source>
</reference>
<dbReference type="eggNOG" id="ENOG502SFCP">
    <property type="taxonomic scope" value="Eukaryota"/>
</dbReference>
<evidence type="ECO:0000259" key="3">
    <source>
        <dbReference type="PROSITE" id="PS50102"/>
    </source>
</evidence>
<dbReference type="EMBL" id="CM001221">
    <property type="protein sequence ID" value="AES98175.2"/>
    <property type="molecule type" value="Genomic_DNA"/>
</dbReference>
<dbReference type="STRING" id="3880.G7KBE0"/>
<dbReference type="HOGENOM" id="CLU_419431_0_0_1"/>
<gene>
    <name evidence="4" type="ordered locus">MTR_5g065250</name>
</gene>
<evidence type="ECO:0000256" key="1">
    <source>
        <dbReference type="PROSITE-ProRule" id="PRU00176"/>
    </source>
</evidence>
<sequence length="654" mass="72729">MRREREEREGARRFQDRGKGIQGASQGNKGEVRGPPPAATRRGGPYKDKVPTISFFVSNFSEEVTMEDLWKLFLKFGRVWEVFIAKKLDKWGRRFAFIKFREVADVVELEESLKEVWWGNLKLKVNLSRFDREDKGGQIIPASKKAVGVGKPMVAGISYRNVLEGKSPVEVPALEFLPDDVMLEELWNAMVGRLLFHLEADALQTCLFMEGWSDIKVVPLGEKLVLLKEDRNGVIAEARAAKKNWWCATFIEVVPWSPNIVATSRRTWVQIRGIPLHIWKEDFFKKVRSFFGTFIDFDEETTTRNRMDVANLLISTKRMGRIDEEMKVKVMGAVFSIWVVEGVPMFKEGEVESEMSKERYGVWEEEEEGRPDMDVEEEDSISEKERVLCDKEPVVQVDDGHVSKFVEEVLMLESGGAFARVAASSKDSETRVEDSLGAHVHAAQVNCVGLGGFDFLQTGGAEVGSGQWLGGGSLGPCNVNGLVSHAKDLDSEETISDYTNTQDNFIHRRGRKKNNNRGKAALVGVPICFQFAKAIKDGKGGVKRKGGLGATSSKILEQSMERGDKVVEESLGALNVGGGGPGTSASGLRLILEESGALESETPLIALSGTCRKELDASRIFSLQKYNGINFEVVDKTTVSKLTELEDIEVSRTS</sequence>
<feature type="compositionally biased region" description="Acidic residues" evidence="2">
    <location>
        <begin position="363"/>
        <end position="377"/>
    </location>
</feature>
<feature type="region of interest" description="Disordered" evidence="2">
    <location>
        <begin position="1"/>
        <end position="46"/>
    </location>
</feature>
<dbReference type="GO" id="GO:0016607">
    <property type="term" value="C:nuclear speck"/>
    <property type="evidence" value="ECO:0000318"/>
    <property type="project" value="GO_Central"/>
</dbReference>
<reference evidence="4 6" key="2">
    <citation type="journal article" date="2014" name="BMC Genomics">
        <title>An improved genome release (version Mt4.0) for the model legume Medicago truncatula.</title>
        <authorList>
            <person name="Tang H."/>
            <person name="Krishnakumar V."/>
            <person name="Bidwell S."/>
            <person name="Rosen B."/>
            <person name="Chan A."/>
            <person name="Zhou S."/>
            <person name="Gentzbittel L."/>
            <person name="Childs K.L."/>
            <person name="Yandell M."/>
            <person name="Gundlach H."/>
            <person name="Mayer K.F."/>
            <person name="Schwartz D.C."/>
            <person name="Town C.D."/>
        </authorList>
    </citation>
    <scope>GENOME REANNOTATION</scope>
    <source>
        <strain evidence="5 6">cv. Jemalong A17</strain>
    </source>
</reference>
<evidence type="ECO:0000313" key="4">
    <source>
        <dbReference type="EMBL" id="AES98175.2"/>
    </source>
</evidence>
<feature type="compositionally biased region" description="Basic and acidic residues" evidence="2">
    <location>
        <begin position="1"/>
        <end position="19"/>
    </location>
</feature>
<accession>A0A0C3XMD9</accession>
<dbReference type="PaxDb" id="3880-AES98175"/>
<dbReference type="PANTHER" id="PTHR34427:SF5">
    <property type="entry name" value="DUF4283 DOMAIN-CONTAINING PROTEIN"/>
    <property type="match status" value="1"/>
</dbReference>
<reference evidence="4 6" key="1">
    <citation type="journal article" date="2011" name="Nature">
        <title>The Medicago genome provides insight into the evolution of rhizobial symbioses.</title>
        <authorList>
            <person name="Young N.D."/>
            <person name="Debelle F."/>
            <person name="Oldroyd G.E."/>
            <person name="Geurts R."/>
            <person name="Cannon S.B."/>
            <person name="Udvardi M.K."/>
            <person name="Benedito V.A."/>
            <person name="Mayer K.F."/>
            <person name="Gouzy J."/>
            <person name="Schoof H."/>
            <person name="Van de Peer Y."/>
            <person name="Proost S."/>
            <person name="Cook D.R."/>
            <person name="Meyers B.C."/>
            <person name="Spannagl M."/>
            <person name="Cheung F."/>
            <person name="De Mita S."/>
            <person name="Krishnakumar V."/>
            <person name="Gundlach H."/>
            <person name="Zhou S."/>
            <person name="Mudge J."/>
            <person name="Bharti A.K."/>
            <person name="Murray J.D."/>
            <person name="Naoumkina M.A."/>
            <person name="Rosen B."/>
            <person name="Silverstein K.A."/>
            <person name="Tang H."/>
            <person name="Rombauts S."/>
            <person name="Zhao P.X."/>
            <person name="Zhou P."/>
            <person name="Barbe V."/>
            <person name="Bardou P."/>
            <person name="Bechner M."/>
            <person name="Bellec A."/>
            <person name="Berger A."/>
            <person name="Berges H."/>
            <person name="Bidwell S."/>
            <person name="Bisseling T."/>
            <person name="Choisne N."/>
            <person name="Couloux A."/>
            <person name="Denny R."/>
            <person name="Deshpande S."/>
            <person name="Dai X."/>
            <person name="Doyle J.J."/>
            <person name="Dudez A.M."/>
            <person name="Farmer A.D."/>
            <person name="Fouteau S."/>
            <person name="Franken C."/>
            <person name="Gibelin C."/>
            <person name="Gish J."/>
            <person name="Goldstein S."/>
            <person name="Gonzalez A.J."/>
            <person name="Green P.J."/>
            <person name="Hallab A."/>
            <person name="Hartog M."/>
            <person name="Hua A."/>
            <person name="Humphray S.J."/>
            <person name="Jeong D.H."/>
            <person name="Jing Y."/>
            <person name="Jocker A."/>
            <person name="Kenton S.M."/>
            <person name="Kim D.J."/>
            <person name="Klee K."/>
            <person name="Lai H."/>
            <person name="Lang C."/>
            <person name="Lin S."/>
            <person name="Macmil S.L."/>
            <person name="Magdelenat G."/>
            <person name="Matthews L."/>
            <person name="McCorrison J."/>
            <person name="Monaghan E.L."/>
            <person name="Mun J.H."/>
            <person name="Najar F.Z."/>
            <person name="Nicholson C."/>
            <person name="Noirot C."/>
            <person name="O'Bleness M."/>
            <person name="Paule C.R."/>
            <person name="Poulain J."/>
            <person name="Prion F."/>
            <person name="Qin B."/>
            <person name="Qu C."/>
            <person name="Retzel E.F."/>
            <person name="Riddle C."/>
            <person name="Sallet E."/>
            <person name="Samain S."/>
            <person name="Samson N."/>
            <person name="Sanders I."/>
            <person name="Saurat O."/>
            <person name="Scarpelli C."/>
            <person name="Schiex T."/>
            <person name="Segurens B."/>
            <person name="Severin A.J."/>
            <person name="Sherrier D.J."/>
            <person name="Shi R."/>
            <person name="Sims S."/>
            <person name="Singer S.R."/>
            <person name="Sinharoy S."/>
            <person name="Sterck L."/>
            <person name="Viollet A."/>
            <person name="Wang B.B."/>
            <person name="Wang K."/>
            <person name="Wang M."/>
            <person name="Wang X."/>
            <person name="Warfsmann J."/>
            <person name="Weissenbach J."/>
            <person name="White D.D."/>
            <person name="White J.D."/>
            <person name="Wiley G.B."/>
            <person name="Wincker P."/>
            <person name="Xing Y."/>
            <person name="Yang L."/>
            <person name="Yao Z."/>
            <person name="Ying F."/>
            <person name="Zhai J."/>
            <person name="Zhou L."/>
            <person name="Zuber A."/>
            <person name="Denarie J."/>
            <person name="Dixon R.A."/>
            <person name="May G.D."/>
            <person name="Schwartz D.C."/>
            <person name="Rogers J."/>
            <person name="Quetier F."/>
            <person name="Town C.D."/>
            <person name="Roe B.A."/>
        </authorList>
    </citation>
    <scope>NUCLEOTIDE SEQUENCE [LARGE SCALE GENOMIC DNA]</scope>
    <source>
        <strain evidence="4">A17</strain>
        <strain evidence="5 6">cv. Jemalong A17</strain>
    </source>
</reference>
<proteinExistence type="predicted"/>
<keyword evidence="1" id="KW-0694">RNA-binding</keyword>
<dbReference type="PANTHER" id="PTHR34427">
    <property type="entry name" value="DUF4283 DOMAIN PROTEIN"/>
    <property type="match status" value="1"/>
</dbReference>
<dbReference type="InterPro" id="IPR012677">
    <property type="entry name" value="Nucleotide-bd_a/b_plait_sf"/>
</dbReference>
<dbReference type="Proteomes" id="UP000002051">
    <property type="component" value="Chromosome 5"/>
</dbReference>
<organism evidence="4 6">
    <name type="scientific">Medicago truncatula</name>
    <name type="common">Barrel medic</name>
    <name type="synonym">Medicago tribuloides</name>
    <dbReference type="NCBI Taxonomy" id="3880"/>
    <lineage>
        <taxon>Eukaryota</taxon>
        <taxon>Viridiplantae</taxon>
        <taxon>Streptophyta</taxon>
        <taxon>Embryophyta</taxon>
        <taxon>Tracheophyta</taxon>
        <taxon>Spermatophyta</taxon>
        <taxon>Magnoliopsida</taxon>
        <taxon>eudicotyledons</taxon>
        <taxon>Gunneridae</taxon>
        <taxon>Pentapetalae</taxon>
        <taxon>rosids</taxon>
        <taxon>fabids</taxon>
        <taxon>Fabales</taxon>
        <taxon>Fabaceae</taxon>
        <taxon>Papilionoideae</taxon>
        <taxon>50 kb inversion clade</taxon>
        <taxon>NPAAA clade</taxon>
        <taxon>Hologalegina</taxon>
        <taxon>IRL clade</taxon>
        <taxon>Trifolieae</taxon>
        <taxon>Medicago</taxon>
    </lineage>
</organism>
<dbReference type="CDD" id="cd00590">
    <property type="entry name" value="RRM_SF"/>
    <property type="match status" value="1"/>
</dbReference>
<keyword evidence="6" id="KW-1185">Reference proteome</keyword>
<dbReference type="AlphaFoldDB" id="G7KBE0"/>
<name>G7KBE0_MEDTR</name>
<feature type="domain" description="RRM" evidence="3">
    <location>
        <begin position="53"/>
        <end position="130"/>
    </location>
</feature>
<feature type="region of interest" description="Disordered" evidence="2">
    <location>
        <begin position="358"/>
        <end position="377"/>
    </location>
</feature>
<dbReference type="GO" id="GO:0003729">
    <property type="term" value="F:mRNA binding"/>
    <property type="evidence" value="ECO:0000318"/>
    <property type="project" value="GO_Central"/>
</dbReference>
<evidence type="ECO:0000313" key="5">
    <source>
        <dbReference type="EnsemblPlants" id="AES98175"/>
    </source>
</evidence>
<protein>
    <submittedName>
        <fullName evidence="4">RNA recognition motif</fullName>
    </submittedName>
</protein>
<dbReference type="InterPro" id="IPR000504">
    <property type="entry name" value="RRM_dom"/>
</dbReference>
<dbReference type="SUPFAM" id="SSF54928">
    <property type="entry name" value="RNA-binding domain, RBD"/>
    <property type="match status" value="1"/>
</dbReference>
<dbReference type="SMART" id="SM00360">
    <property type="entry name" value="RRM"/>
    <property type="match status" value="1"/>
</dbReference>
<dbReference type="PROSITE" id="PS50102">
    <property type="entry name" value="RRM"/>
    <property type="match status" value="1"/>
</dbReference>
<dbReference type="Gene3D" id="3.30.70.330">
    <property type="match status" value="1"/>
</dbReference>
<dbReference type="InterPro" id="IPR035979">
    <property type="entry name" value="RBD_domain_sf"/>
</dbReference>
<accession>G7KBE0</accession>